<protein>
    <submittedName>
        <fullName evidence="1">Uncharacterized protein</fullName>
    </submittedName>
</protein>
<sequence>PGFSLHGPHVTGAMYPHFIREQRTKMELLRNPKCTENTPGPGTYDVERGYRACLPRSPSITIQGIRRPKKHETGPFTTL</sequence>
<accession>A0A091IZV2</accession>
<evidence type="ECO:0000313" key="2">
    <source>
        <dbReference type="Proteomes" id="UP000053119"/>
    </source>
</evidence>
<reference evidence="1 2" key="1">
    <citation type="submission" date="2014-04" db="EMBL/GenBank/DDBJ databases">
        <title>Genome evolution of avian class.</title>
        <authorList>
            <person name="Zhang G."/>
            <person name="Li C."/>
        </authorList>
    </citation>
    <scope>NUCLEOTIDE SEQUENCE [LARGE SCALE GENOMIC DNA]</scope>
    <source>
        <strain evidence="1">BGI_Z169</strain>
    </source>
</reference>
<keyword evidence="2" id="KW-1185">Reference proteome</keyword>
<feature type="non-terminal residue" evidence="1">
    <location>
        <position position="79"/>
    </location>
</feature>
<gene>
    <name evidence="1" type="ORF">Z169_02122</name>
</gene>
<name>A0A091IZV2_EGRGA</name>
<dbReference type="Pfam" id="PF07004">
    <property type="entry name" value="SHIPPO-rpt"/>
    <property type="match status" value="1"/>
</dbReference>
<dbReference type="EMBL" id="KK501295">
    <property type="protein sequence ID" value="KFP13877.1"/>
    <property type="molecule type" value="Genomic_DNA"/>
</dbReference>
<dbReference type="AlphaFoldDB" id="A0A091IZV2"/>
<organism evidence="1 2">
    <name type="scientific">Egretta garzetta</name>
    <name type="common">Little egret</name>
    <dbReference type="NCBI Taxonomy" id="188379"/>
    <lineage>
        <taxon>Eukaryota</taxon>
        <taxon>Metazoa</taxon>
        <taxon>Chordata</taxon>
        <taxon>Craniata</taxon>
        <taxon>Vertebrata</taxon>
        <taxon>Euteleostomi</taxon>
        <taxon>Archelosauria</taxon>
        <taxon>Archosauria</taxon>
        <taxon>Dinosauria</taxon>
        <taxon>Saurischia</taxon>
        <taxon>Theropoda</taxon>
        <taxon>Coelurosauria</taxon>
        <taxon>Aves</taxon>
        <taxon>Neognathae</taxon>
        <taxon>Neoaves</taxon>
        <taxon>Aequornithes</taxon>
        <taxon>Pelecaniformes</taxon>
        <taxon>Ardeidae</taxon>
        <taxon>Egretta</taxon>
    </lineage>
</organism>
<feature type="non-terminal residue" evidence="1">
    <location>
        <position position="1"/>
    </location>
</feature>
<dbReference type="InterPro" id="IPR010736">
    <property type="entry name" value="SHIPPO-rpt"/>
</dbReference>
<proteinExistence type="predicted"/>
<dbReference type="Proteomes" id="UP000053119">
    <property type="component" value="Unassembled WGS sequence"/>
</dbReference>
<evidence type="ECO:0000313" key="1">
    <source>
        <dbReference type="EMBL" id="KFP13877.1"/>
    </source>
</evidence>